<sequence>MPWNTYRQPGAGIGAGGFSVEIFQLIGQVARGALELIQHASRIEQNLPQRKVIDDLIVVIHFIADIVNFILEIVFIRNLDADRRKDNSDIVFRFGFLPVTPDLIVLRCHNSRTQRPSRPLASLRASVQVLAALACFAIKSETAIAISESLTFLFTVSPSYYQVK</sequence>
<keyword evidence="1" id="KW-0812">Transmembrane</keyword>
<dbReference type="AlphaFoldDB" id="A0A3S4IM88"/>
<evidence type="ECO:0000313" key="3">
    <source>
        <dbReference type="Proteomes" id="UP000269208"/>
    </source>
</evidence>
<keyword evidence="1" id="KW-1133">Transmembrane helix</keyword>
<evidence type="ECO:0000256" key="1">
    <source>
        <dbReference type="SAM" id="Phobius"/>
    </source>
</evidence>
<organism evidence="2 3">
    <name type="scientific">Salmonella enterica I</name>
    <dbReference type="NCBI Taxonomy" id="59201"/>
    <lineage>
        <taxon>Bacteria</taxon>
        <taxon>Pseudomonadati</taxon>
        <taxon>Pseudomonadota</taxon>
        <taxon>Gammaproteobacteria</taxon>
        <taxon>Enterobacterales</taxon>
        <taxon>Enterobacteriaceae</taxon>
        <taxon>Salmonella</taxon>
    </lineage>
</organism>
<evidence type="ECO:0000313" key="2">
    <source>
        <dbReference type="EMBL" id="VEB51418.1"/>
    </source>
</evidence>
<protein>
    <submittedName>
        <fullName evidence="2">Uncharacterized protein</fullName>
    </submittedName>
</protein>
<reference evidence="2 3" key="1">
    <citation type="submission" date="2018-12" db="EMBL/GenBank/DDBJ databases">
        <authorList>
            <consortium name="Pathogen Informatics"/>
        </authorList>
    </citation>
    <scope>NUCLEOTIDE SEQUENCE [LARGE SCALE GENOMIC DNA]</scope>
    <source>
        <strain evidence="2 3">NCTC6754</strain>
    </source>
</reference>
<feature type="transmembrane region" description="Helical" evidence="1">
    <location>
        <begin position="56"/>
        <end position="76"/>
    </location>
</feature>
<dbReference type="Proteomes" id="UP000269208">
    <property type="component" value="Chromosome"/>
</dbReference>
<accession>A0A3S4IM88</accession>
<proteinExistence type="predicted"/>
<name>A0A3S4IM88_SALET</name>
<dbReference type="EMBL" id="LR134190">
    <property type="protein sequence ID" value="VEB51418.1"/>
    <property type="molecule type" value="Genomic_DNA"/>
</dbReference>
<gene>
    <name evidence="2" type="ORF">NCTC6754_01122</name>
</gene>
<keyword evidence="1" id="KW-0472">Membrane</keyword>